<feature type="region of interest" description="Disordered" evidence="1">
    <location>
        <begin position="175"/>
        <end position="197"/>
    </location>
</feature>
<dbReference type="Proteomes" id="UP000275846">
    <property type="component" value="Unassembled WGS sequence"/>
</dbReference>
<organism evidence="4">
    <name type="scientific">Schistocephalus solidus</name>
    <name type="common">Tapeworm</name>
    <dbReference type="NCBI Taxonomy" id="70667"/>
    <lineage>
        <taxon>Eukaryota</taxon>
        <taxon>Metazoa</taxon>
        <taxon>Spiralia</taxon>
        <taxon>Lophotrochozoa</taxon>
        <taxon>Platyhelminthes</taxon>
        <taxon>Cestoda</taxon>
        <taxon>Eucestoda</taxon>
        <taxon>Diphyllobothriidea</taxon>
        <taxon>Diphyllobothriidae</taxon>
        <taxon>Schistocephalus</taxon>
    </lineage>
</organism>
<gene>
    <name evidence="2" type="ORF">SSLN_LOCUS18518</name>
</gene>
<name>A0A183TPX0_SCHSO</name>
<dbReference type="AlphaFoldDB" id="A0A183TPX0"/>
<dbReference type="WBParaSite" id="SSLN_0001921501-mRNA-1">
    <property type="protein sequence ID" value="SSLN_0001921501-mRNA-1"/>
    <property type="gene ID" value="SSLN_0001921501"/>
</dbReference>
<proteinExistence type="predicted"/>
<dbReference type="EMBL" id="UYSU01044621">
    <property type="protein sequence ID" value="VDM04904.1"/>
    <property type="molecule type" value="Genomic_DNA"/>
</dbReference>
<reference evidence="2 3" key="2">
    <citation type="submission" date="2018-11" db="EMBL/GenBank/DDBJ databases">
        <authorList>
            <consortium name="Pathogen Informatics"/>
        </authorList>
    </citation>
    <scope>NUCLEOTIDE SEQUENCE [LARGE SCALE GENOMIC DNA]</scope>
    <source>
        <strain evidence="2 3">NST_G2</strain>
    </source>
</reference>
<evidence type="ECO:0000313" key="3">
    <source>
        <dbReference type="Proteomes" id="UP000275846"/>
    </source>
</evidence>
<protein>
    <submittedName>
        <fullName evidence="4">tRNA_edit domain-containing protein</fullName>
    </submittedName>
</protein>
<reference evidence="4" key="1">
    <citation type="submission" date="2016-06" db="UniProtKB">
        <authorList>
            <consortium name="WormBaseParasite"/>
        </authorList>
    </citation>
    <scope>IDENTIFICATION</scope>
</reference>
<evidence type="ECO:0000313" key="4">
    <source>
        <dbReference type="WBParaSite" id="SSLN_0001921501-mRNA-1"/>
    </source>
</evidence>
<evidence type="ECO:0000256" key="1">
    <source>
        <dbReference type="SAM" id="MobiDB-lite"/>
    </source>
</evidence>
<evidence type="ECO:0000313" key="2">
    <source>
        <dbReference type="EMBL" id="VDM04904.1"/>
    </source>
</evidence>
<keyword evidence="3" id="KW-1185">Reference proteome</keyword>
<accession>A0A183TPX0</accession>
<sequence length="197" mass="21749">MIRALLQNCHLQLRKSNGVLSQAVTNCAELIGEDGVRLLQQVIDKWASDLQAASDAKLADKLRNITHSSQEEKEVLVHKISSKQFSPAQFKVLSHEACFNITEANPVNRVATVESIVKQIGNPTTTLYLAANNLIVDKGCSTVLLNNTDYIQKANAYLEDRQAYLPCDDETMKKQTVQAKPKASDRTAKDMASVAIH</sequence>